<dbReference type="Pfam" id="PF04138">
    <property type="entry name" value="GtrA_DPMS_TM"/>
    <property type="match status" value="1"/>
</dbReference>
<dbReference type="InterPro" id="IPR007267">
    <property type="entry name" value="GtrA_DPMS_TM"/>
</dbReference>
<evidence type="ECO:0000313" key="8">
    <source>
        <dbReference type="Proteomes" id="UP000093925"/>
    </source>
</evidence>
<dbReference type="RefSeq" id="WP_065137962.1">
    <property type="nucleotide sequence ID" value="NZ_LZLM01000005.1"/>
</dbReference>
<evidence type="ECO:0000256" key="5">
    <source>
        <dbReference type="SAM" id="Phobius"/>
    </source>
</evidence>
<keyword evidence="2 5" id="KW-0812">Transmembrane</keyword>
<evidence type="ECO:0000256" key="3">
    <source>
        <dbReference type="ARBA" id="ARBA00022989"/>
    </source>
</evidence>
<protein>
    <recommendedName>
        <fullName evidence="6">GtrA/DPMS transmembrane domain-containing protein</fullName>
    </recommendedName>
</protein>
<feature type="transmembrane region" description="Helical" evidence="5">
    <location>
        <begin position="117"/>
        <end position="139"/>
    </location>
</feature>
<keyword evidence="3 5" id="KW-1133">Transmembrane helix</keyword>
<comment type="caution">
    <text evidence="7">The sequence shown here is derived from an EMBL/GenBank/DDBJ whole genome shotgun (WGS) entry which is preliminary data.</text>
</comment>
<feature type="transmembrane region" description="Helical" evidence="5">
    <location>
        <begin position="48"/>
        <end position="65"/>
    </location>
</feature>
<dbReference type="AlphaFoldDB" id="A0A1A3L392"/>
<evidence type="ECO:0000259" key="6">
    <source>
        <dbReference type="Pfam" id="PF04138"/>
    </source>
</evidence>
<evidence type="ECO:0000256" key="2">
    <source>
        <dbReference type="ARBA" id="ARBA00022692"/>
    </source>
</evidence>
<dbReference type="EMBL" id="LZLM01000005">
    <property type="protein sequence ID" value="OBJ90636.1"/>
    <property type="molecule type" value="Genomic_DNA"/>
</dbReference>
<sequence>MDLSVSGLVAYADAAATRKKLRYAWVSLLFLPLGQGLLQLLGLWLNDYVTASLIAASIATIPNFFANKHLVWRVKSGRQLHTQVLCFWLAVMLGVTLATLFTYLVETSMSEHLTVHRGVAVLFAQLVGFGLVWIGRFYFLDRWLFKQPGIDAHAA</sequence>
<reference evidence="7 8" key="1">
    <citation type="submission" date="2016-06" db="EMBL/GenBank/DDBJ databases">
        <authorList>
            <person name="Kjaerup R.B."/>
            <person name="Dalgaard T.S."/>
            <person name="Juul-Madsen H.R."/>
        </authorList>
    </citation>
    <scope>NUCLEOTIDE SEQUENCE [LARGE SCALE GENOMIC DNA]</scope>
    <source>
        <strain evidence="7 8">1276495.2</strain>
    </source>
</reference>
<gene>
    <name evidence="7" type="ORF">A5640_23480</name>
</gene>
<keyword evidence="4 5" id="KW-0472">Membrane</keyword>
<feature type="domain" description="GtrA/DPMS transmembrane" evidence="6">
    <location>
        <begin position="36"/>
        <end position="145"/>
    </location>
</feature>
<evidence type="ECO:0000256" key="1">
    <source>
        <dbReference type="ARBA" id="ARBA00004141"/>
    </source>
</evidence>
<feature type="transmembrane region" description="Helical" evidence="5">
    <location>
        <begin position="85"/>
        <end position="105"/>
    </location>
</feature>
<dbReference type="GO" id="GO:0016020">
    <property type="term" value="C:membrane"/>
    <property type="evidence" value="ECO:0007669"/>
    <property type="project" value="UniProtKB-SubCell"/>
</dbReference>
<organism evidence="7 8">
    <name type="scientific">Mycobacterium asiaticum</name>
    <dbReference type="NCBI Taxonomy" id="1790"/>
    <lineage>
        <taxon>Bacteria</taxon>
        <taxon>Bacillati</taxon>
        <taxon>Actinomycetota</taxon>
        <taxon>Actinomycetes</taxon>
        <taxon>Mycobacteriales</taxon>
        <taxon>Mycobacteriaceae</taxon>
        <taxon>Mycobacterium</taxon>
    </lineage>
</organism>
<comment type="subcellular location">
    <subcellularLocation>
        <location evidence="1">Membrane</location>
        <topology evidence="1">Multi-pass membrane protein</topology>
    </subcellularLocation>
</comment>
<feature type="transmembrane region" description="Helical" evidence="5">
    <location>
        <begin position="23"/>
        <end position="42"/>
    </location>
</feature>
<dbReference type="GO" id="GO:0000271">
    <property type="term" value="P:polysaccharide biosynthetic process"/>
    <property type="evidence" value="ECO:0007669"/>
    <property type="project" value="InterPro"/>
</dbReference>
<dbReference type="Proteomes" id="UP000093925">
    <property type="component" value="Unassembled WGS sequence"/>
</dbReference>
<proteinExistence type="predicted"/>
<evidence type="ECO:0000256" key="4">
    <source>
        <dbReference type="ARBA" id="ARBA00023136"/>
    </source>
</evidence>
<accession>A0A1A3L392</accession>
<name>A0A1A3L392_MYCAS</name>
<evidence type="ECO:0000313" key="7">
    <source>
        <dbReference type="EMBL" id="OBJ90636.1"/>
    </source>
</evidence>